<dbReference type="FunFam" id="3.40.50.720:FF:000084">
    <property type="entry name" value="Short-chain dehydrogenase reductase"/>
    <property type="match status" value="1"/>
</dbReference>
<evidence type="ECO:0000256" key="2">
    <source>
        <dbReference type="ARBA" id="ARBA00012948"/>
    </source>
</evidence>
<dbReference type="PRINTS" id="PR00080">
    <property type="entry name" value="SDRFAMILY"/>
</dbReference>
<feature type="region of interest" description="Disordered" evidence="5">
    <location>
        <begin position="1"/>
        <end position="28"/>
    </location>
</feature>
<dbReference type="HOGENOM" id="CLU_010194_1_0_1"/>
<dbReference type="PRINTS" id="PR00081">
    <property type="entry name" value="GDHRDH"/>
</dbReference>
<evidence type="ECO:0000259" key="6">
    <source>
        <dbReference type="SMART" id="SM00822"/>
    </source>
</evidence>
<name>A0A0D2BVL5_9EURO</name>
<dbReference type="GeneID" id="27351533"/>
<dbReference type="Gene3D" id="3.40.50.720">
    <property type="entry name" value="NAD(P)-binding Rossmann-like Domain"/>
    <property type="match status" value="1"/>
</dbReference>
<dbReference type="InterPro" id="IPR002347">
    <property type="entry name" value="SDR_fam"/>
</dbReference>
<organism evidence="7 8">
    <name type="scientific">Cladophialophora immunda</name>
    <dbReference type="NCBI Taxonomy" id="569365"/>
    <lineage>
        <taxon>Eukaryota</taxon>
        <taxon>Fungi</taxon>
        <taxon>Dikarya</taxon>
        <taxon>Ascomycota</taxon>
        <taxon>Pezizomycotina</taxon>
        <taxon>Eurotiomycetes</taxon>
        <taxon>Chaetothyriomycetidae</taxon>
        <taxon>Chaetothyriales</taxon>
        <taxon>Herpotrichiellaceae</taxon>
        <taxon>Cladophialophora</taxon>
    </lineage>
</organism>
<keyword evidence="3" id="KW-0521">NADP</keyword>
<dbReference type="InterPro" id="IPR020904">
    <property type="entry name" value="Sc_DH/Rdtase_CS"/>
</dbReference>
<evidence type="ECO:0000256" key="5">
    <source>
        <dbReference type="SAM" id="MobiDB-lite"/>
    </source>
</evidence>
<dbReference type="RefSeq" id="XP_016242671.1">
    <property type="nucleotide sequence ID" value="XM_016399859.1"/>
</dbReference>
<dbReference type="EMBL" id="KN847047">
    <property type="protein sequence ID" value="KIW22455.1"/>
    <property type="molecule type" value="Genomic_DNA"/>
</dbReference>
<keyword evidence="8" id="KW-1185">Reference proteome</keyword>
<evidence type="ECO:0000313" key="8">
    <source>
        <dbReference type="Proteomes" id="UP000054466"/>
    </source>
</evidence>
<feature type="domain" description="Ketoreductase" evidence="6">
    <location>
        <begin position="63"/>
        <end position="252"/>
    </location>
</feature>
<dbReference type="OrthoDB" id="47007at2759"/>
<evidence type="ECO:0000313" key="7">
    <source>
        <dbReference type="EMBL" id="KIW22455.1"/>
    </source>
</evidence>
<dbReference type="SMART" id="SM00822">
    <property type="entry name" value="PKS_KR"/>
    <property type="match status" value="1"/>
</dbReference>
<dbReference type="InterPro" id="IPR057326">
    <property type="entry name" value="KR_dom"/>
</dbReference>
<evidence type="ECO:0000256" key="4">
    <source>
        <dbReference type="ARBA" id="ARBA00048508"/>
    </source>
</evidence>
<gene>
    <name evidence="7" type="ORF">PV07_12339</name>
</gene>
<dbReference type="SUPFAM" id="SSF51735">
    <property type="entry name" value="NAD(P)-binding Rossmann-fold domains"/>
    <property type="match status" value="1"/>
</dbReference>
<dbReference type="STRING" id="569365.A0A0D2BVL5"/>
<dbReference type="CDD" id="cd05233">
    <property type="entry name" value="SDR_c"/>
    <property type="match status" value="1"/>
</dbReference>
<dbReference type="VEuPathDB" id="FungiDB:PV07_12339"/>
<protein>
    <recommendedName>
        <fullName evidence="2">3-oxoacyl-[acyl-carrier-protein] reductase</fullName>
        <ecNumber evidence="2">1.1.1.100</ecNumber>
    </recommendedName>
</protein>
<dbReference type="GO" id="GO:0032787">
    <property type="term" value="P:monocarboxylic acid metabolic process"/>
    <property type="evidence" value="ECO:0007669"/>
    <property type="project" value="UniProtKB-ARBA"/>
</dbReference>
<dbReference type="GO" id="GO:0004316">
    <property type="term" value="F:3-oxoacyl-[acyl-carrier-protein] reductase (NADPH) activity"/>
    <property type="evidence" value="ECO:0007669"/>
    <property type="project" value="UniProtKB-EC"/>
</dbReference>
<evidence type="ECO:0000256" key="1">
    <source>
        <dbReference type="ARBA" id="ARBA00006484"/>
    </source>
</evidence>
<dbReference type="InterPro" id="IPR036291">
    <property type="entry name" value="NAD(P)-bd_dom_sf"/>
</dbReference>
<accession>A0A0D2BVL5</accession>
<evidence type="ECO:0000256" key="3">
    <source>
        <dbReference type="ARBA" id="ARBA00022857"/>
    </source>
</evidence>
<dbReference type="EC" id="1.1.1.100" evidence="2"/>
<proteinExistence type="inferred from homology"/>
<sequence length="305" mass="32788">MGHQVLQPRSPTACGRVQLRRPSTDQEPAGTYLSKAEVLLANVEQQGANIPPSKTYGDKYTNQVVVVTGSAHGIGHATAALFANQGANVVLVDLDEQQLKNVEANFESEGKNVTYRVANLASEEQVNSMINEVVSSLGRIDILIHIAGIYPFCPLLEQTTQEYKKVMTVNMDSCFYLTRAVLPHMQKAGYGRIINTASGTASHPEPGLAVYAASKSAIVAFTRATAAEAGPGVTANVVSPGLVMTETTWSSPHAKPIFDKAMEKQCVKRYGQARDIAHMINFIASPEAEFVTGQLLHVSGGMIFN</sequence>
<dbReference type="PANTHER" id="PTHR42879:SF2">
    <property type="entry name" value="3-OXOACYL-[ACYL-CARRIER-PROTEIN] REDUCTASE FABG"/>
    <property type="match status" value="1"/>
</dbReference>
<dbReference type="AlphaFoldDB" id="A0A0D2BVL5"/>
<dbReference type="Pfam" id="PF13561">
    <property type="entry name" value="adh_short_C2"/>
    <property type="match status" value="1"/>
</dbReference>
<comment type="catalytic activity">
    <reaction evidence="4">
        <text>a (3R)-hydroxyacyl-[ACP] + NADP(+) = a 3-oxoacyl-[ACP] + NADPH + H(+)</text>
        <dbReference type="Rhea" id="RHEA:17397"/>
        <dbReference type="Rhea" id="RHEA-COMP:9916"/>
        <dbReference type="Rhea" id="RHEA-COMP:9945"/>
        <dbReference type="ChEBI" id="CHEBI:15378"/>
        <dbReference type="ChEBI" id="CHEBI:57783"/>
        <dbReference type="ChEBI" id="CHEBI:58349"/>
        <dbReference type="ChEBI" id="CHEBI:78776"/>
        <dbReference type="ChEBI" id="CHEBI:78827"/>
        <dbReference type="EC" id="1.1.1.100"/>
    </reaction>
</comment>
<dbReference type="PROSITE" id="PS00061">
    <property type="entry name" value="ADH_SHORT"/>
    <property type="match status" value="1"/>
</dbReference>
<comment type="similarity">
    <text evidence="1">Belongs to the short-chain dehydrogenases/reductases (SDR) family.</text>
</comment>
<dbReference type="PANTHER" id="PTHR42879">
    <property type="entry name" value="3-OXOACYL-(ACYL-CARRIER-PROTEIN) REDUCTASE"/>
    <property type="match status" value="1"/>
</dbReference>
<dbReference type="Proteomes" id="UP000054466">
    <property type="component" value="Unassembled WGS sequence"/>
</dbReference>
<reference evidence="7 8" key="1">
    <citation type="submission" date="2015-01" db="EMBL/GenBank/DDBJ databases">
        <title>The Genome Sequence of Cladophialophora immunda CBS83496.</title>
        <authorList>
            <consortium name="The Broad Institute Genomics Platform"/>
            <person name="Cuomo C."/>
            <person name="de Hoog S."/>
            <person name="Gorbushina A."/>
            <person name="Stielow B."/>
            <person name="Teixiera M."/>
            <person name="Abouelleil A."/>
            <person name="Chapman S.B."/>
            <person name="Priest M."/>
            <person name="Young S.K."/>
            <person name="Wortman J."/>
            <person name="Nusbaum C."/>
            <person name="Birren B."/>
        </authorList>
    </citation>
    <scope>NUCLEOTIDE SEQUENCE [LARGE SCALE GENOMIC DNA]</scope>
    <source>
        <strain evidence="7 8">CBS 83496</strain>
    </source>
</reference>
<dbReference type="InterPro" id="IPR050259">
    <property type="entry name" value="SDR"/>
</dbReference>